<organism evidence="1 2">
    <name type="scientific">Candidatus Curtissbacteria bacterium RIFCSPLOWO2_01_FULL_42_26</name>
    <dbReference type="NCBI Taxonomy" id="1797729"/>
    <lineage>
        <taxon>Bacteria</taxon>
        <taxon>Candidatus Curtissiibacteriota</taxon>
    </lineage>
</organism>
<dbReference type="STRING" id="1797729.A3A60_04325"/>
<comment type="caution">
    <text evidence="1">The sequence shown here is derived from an EMBL/GenBank/DDBJ whole genome shotgun (WGS) entry which is preliminary data.</text>
</comment>
<dbReference type="AlphaFoldDB" id="A0A1F5HVU3"/>
<evidence type="ECO:0000313" key="2">
    <source>
        <dbReference type="Proteomes" id="UP000179227"/>
    </source>
</evidence>
<gene>
    <name evidence="1" type="ORF">A3A60_04325</name>
</gene>
<reference evidence="1 2" key="1">
    <citation type="journal article" date="2016" name="Nat. Commun.">
        <title>Thousands of microbial genomes shed light on interconnected biogeochemical processes in an aquifer system.</title>
        <authorList>
            <person name="Anantharaman K."/>
            <person name="Brown C.T."/>
            <person name="Hug L.A."/>
            <person name="Sharon I."/>
            <person name="Castelle C.J."/>
            <person name="Probst A.J."/>
            <person name="Thomas B.C."/>
            <person name="Singh A."/>
            <person name="Wilkins M.J."/>
            <person name="Karaoz U."/>
            <person name="Brodie E.L."/>
            <person name="Williams K.H."/>
            <person name="Hubbard S.S."/>
            <person name="Banfield J.F."/>
        </authorList>
    </citation>
    <scope>NUCLEOTIDE SEQUENCE [LARGE SCALE GENOMIC DNA]</scope>
</reference>
<accession>A0A1F5HVU3</accession>
<dbReference type="EMBL" id="MFBS01000042">
    <property type="protein sequence ID" value="OGE08115.1"/>
    <property type="molecule type" value="Genomic_DNA"/>
</dbReference>
<evidence type="ECO:0000313" key="1">
    <source>
        <dbReference type="EMBL" id="OGE08115.1"/>
    </source>
</evidence>
<dbReference type="Proteomes" id="UP000179227">
    <property type="component" value="Unassembled WGS sequence"/>
</dbReference>
<proteinExistence type="predicted"/>
<sequence>MAVLMPCCEQDIAKKVHPTSFELLDAVLFSDKVVYMDPENGRESIQMVHKHLLECDSCVQEVQKEIKFY</sequence>
<name>A0A1F5HVU3_9BACT</name>
<protein>
    <submittedName>
        <fullName evidence="1">Uncharacterized protein</fullName>
    </submittedName>
</protein>